<dbReference type="STRING" id="283909.R7TKA9"/>
<dbReference type="SUPFAM" id="SSF117281">
    <property type="entry name" value="Kelch motif"/>
    <property type="match status" value="1"/>
</dbReference>
<name>R7TKA9_CAPTE</name>
<dbReference type="InterPro" id="IPR015915">
    <property type="entry name" value="Kelch-typ_b-propeller"/>
</dbReference>
<keyword evidence="2" id="KW-0677">Repeat</keyword>
<sequence length="112" mass="13017">GWHASTENTNKVEHLNPHTKEWTLRAPMNERRYRPGVAVVDGKIYVCGGEEGWDRYHDTIECYDVATDSWTIIGEMPTRRSWLSCVSMTIHRDVAPKDRRERATANDLEMKL</sequence>
<dbReference type="OMA" id="ERRWFAC"/>
<dbReference type="PANTHER" id="PTHR46344">
    <property type="entry name" value="OS02G0202900 PROTEIN"/>
    <property type="match status" value="1"/>
</dbReference>
<evidence type="ECO:0000256" key="2">
    <source>
        <dbReference type="ARBA" id="ARBA00022737"/>
    </source>
</evidence>
<dbReference type="Proteomes" id="UP000014760">
    <property type="component" value="Unassembled WGS sequence"/>
</dbReference>
<evidence type="ECO:0000313" key="4">
    <source>
        <dbReference type="EnsemblMetazoa" id="CapteP199582"/>
    </source>
</evidence>
<dbReference type="EnsemblMetazoa" id="CapteT199582">
    <property type="protein sequence ID" value="CapteP199582"/>
    <property type="gene ID" value="CapteG199582"/>
</dbReference>
<gene>
    <name evidence="3" type="ORF">CAPTEDRAFT_199582</name>
</gene>
<organism evidence="3">
    <name type="scientific">Capitella teleta</name>
    <name type="common">Polychaete worm</name>
    <dbReference type="NCBI Taxonomy" id="283909"/>
    <lineage>
        <taxon>Eukaryota</taxon>
        <taxon>Metazoa</taxon>
        <taxon>Spiralia</taxon>
        <taxon>Lophotrochozoa</taxon>
        <taxon>Annelida</taxon>
        <taxon>Polychaeta</taxon>
        <taxon>Sedentaria</taxon>
        <taxon>Scolecida</taxon>
        <taxon>Capitellidae</taxon>
        <taxon>Capitella</taxon>
    </lineage>
</organism>
<dbReference type="HOGENOM" id="CLU_2151997_0_0_1"/>
<keyword evidence="5" id="KW-1185">Reference proteome</keyword>
<dbReference type="EMBL" id="KB310448">
    <property type="protein sequence ID" value="ELT91550.1"/>
    <property type="molecule type" value="Genomic_DNA"/>
</dbReference>
<accession>R7TKA9</accession>
<dbReference type="EMBL" id="AMQN01013747">
    <property type="status" value="NOT_ANNOTATED_CDS"/>
    <property type="molecule type" value="Genomic_DNA"/>
</dbReference>
<dbReference type="SMART" id="SM00612">
    <property type="entry name" value="Kelch"/>
    <property type="match status" value="2"/>
</dbReference>
<dbReference type="OrthoDB" id="45365at2759"/>
<protein>
    <recommendedName>
        <fullName evidence="6">BACK domain-containing protein</fullName>
    </recommendedName>
</protein>
<evidence type="ECO:0008006" key="6">
    <source>
        <dbReference type="Google" id="ProtNLM"/>
    </source>
</evidence>
<dbReference type="Pfam" id="PF01344">
    <property type="entry name" value="Kelch_1"/>
    <property type="match status" value="1"/>
</dbReference>
<dbReference type="AlphaFoldDB" id="R7TKA9"/>
<evidence type="ECO:0000256" key="1">
    <source>
        <dbReference type="ARBA" id="ARBA00022441"/>
    </source>
</evidence>
<dbReference type="InterPro" id="IPR006652">
    <property type="entry name" value="Kelch_1"/>
</dbReference>
<reference evidence="3 5" key="2">
    <citation type="journal article" date="2013" name="Nature">
        <title>Insights into bilaterian evolution from three spiralian genomes.</title>
        <authorList>
            <person name="Simakov O."/>
            <person name="Marletaz F."/>
            <person name="Cho S.J."/>
            <person name="Edsinger-Gonzales E."/>
            <person name="Havlak P."/>
            <person name="Hellsten U."/>
            <person name="Kuo D.H."/>
            <person name="Larsson T."/>
            <person name="Lv J."/>
            <person name="Arendt D."/>
            <person name="Savage R."/>
            <person name="Osoegawa K."/>
            <person name="de Jong P."/>
            <person name="Grimwood J."/>
            <person name="Chapman J.A."/>
            <person name="Shapiro H."/>
            <person name="Aerts A."/>
            <person name="Otillar R.P."/>
            <person name="Terry A.Y."/>
            <person name="Boore J.L."/>
            <person name="Grigoriev I.V."/>
            <person name="Lindberg D.R."/>
            <person name="Seaver E.C."/>
            <person name="Weisblat D.A."/>
            <person name="Putnam N.H."/>
            <person name="Rokhsar D.S."/>
        </authorList>
    </citation>
    <scope>NUCLEOTIDE SEQUENCE</scope>
    <source>
        <strain evidence="3 5">I ESC-2004</strain>
    </source>
</reference>
<reference evidence="4" key="3">
    <citation type="submission" date="2015-06" db="UniProtKB">
        <authorList>
            <consortium name="EnsemblMetazoa"/>
        </authorList>
    </citation>
    <scope>IDENTIFICATION</scope>
</reference>
<evidence type="ECO:0000313" key="3">
    <source>
        <dbReference type="EMBL" id="ELT91550.1"/>
    </source>
</evidence>
<evidence type="ECO:0000313" key="5">
    <source>
        <dbReference type="Proteomes" id="UP000014760"/>
    </source>
</evidence>
<feature type="non-terminal residue" evidence="3">
    <location>
        <position position="1"/>
    </location>
</feature>
<keyword evidence="1" id="KW-0880">Kelch repeat</keyword>
<dbReference type="PANTHER" id="PTHR46344:SF27">
    <property type="entry name" value="KELCH REPEAT SUPERFAMILY PROTEIN"/>
    <property type="match status" value="1"/>
</dbReference>
<dbReference type="Gene3D" id="2.120.10.80">
    <property type="entry name" value="Kelch-type beta propeller"/>
    <property type="match status" value="1"/>
</dbReference>
<reference evidence="5" key="1">
    <citation type="submission" date="2012-12" db="EMBL/GenBank/DDBJ databases">
        <authorList>
            <person name="Hellsten U."/>
            <person name="Grimwood J."/>
            <person name="Chapman J.A."/>
            <person name="Shapiro H."/>
            <person name="Aerts A."/>
            <person name="Otillar R.P."/>
            <person name="Terry A.Y."/>
            <person name="Boore J.L."/>
            <person name="Simakov O."/>
            <person name="Marletaz F."/>
            <person name="Cho S.-J."/>
            <person name="Edsinger-Gonzales E."/>
            <person name="Havlak P."/>
            <person name="Kuo D.-H."/>
            <person name="Larsson T."/>
            <person name="Lv J."/>
            <person name="Arendt D."/>
            <person name="Savage R."/>
            <person name="Osoegawa K."/>
            <person name="de Jong P."/>
            <person name="Lindberg D.R."/>
            <person name="Seaver E.C."/>
            <person name="Weisblat D.A."/>
            <person name="Putnam N.H."/>
            <person name="Grigoriev I.V."/>
            <person name="Rokhsar D.S."/>
        </authorList>
    </citation>
    <scope>NUCLEOTIDE SEQUENCE</scope>
    <source>
        <strain evidence="5">I ESC-2004</strain>
    </source>
</reference>
<proteinExistence type="predicted"/>